<dbReference type="EMBL" id="FCNW02000022">
    <property type="protein sequence ID" value="SAL49192.1"/>
    <property type="molecule type" value="Genomic_DNA"/>
</dbReference>
<dbReference type="SUPFAM" id="SSF47384">
    <property type="entry name" value="Homodimeric domain of signal transducing histidine kinase"/>
    <property type="match status" value="1"/>
</dbReference>
<dbReference type="PANTHER" id="PTHR43047">
    <property type="entry name" value="TWO-COMPONENT HISTIDINE PROTEIN KINASE"/>
    <property type="match status" value="1"/>
</dbReference>
<evidence type="ECO:0000256" key="9">
    <source>
        <dbReference type="ARBA" id="ARBA00022840"/>
    </source>
</evidence>
<evidence type="ECO:0000259" key="15">
    <source>
        <dbReference type="PROSITE" id="PS50112"/>
    </source>
</evidence>
<dbReference type="InterPro" id="IPR011006">
    <property type="entry name" value="CheY-like_superfamily"/>
</dbReference>
<dbReference type="CDD" id="cd00082">
    <property type="entry name" value="HisKA"/>
    <property type="match status" value="1"/>
</dbReference>
<dbReference type="SMART" id="SM00387">
    <property type="entry name" value="HATPase_c"/>
    <property type="match status" value="1"/>
</dbReference>
<dbReference type="CDD" id="cd00130">
    <property type="entry name" value="PAS"/>
    <property type="match status" value="1"/>
</dbReference>
<sequence>MQPLHLLLVEDNTLDAELTLAQLERADYAVDAQVVYDEAEFVAQLESKTFDVILADFVMPTFSGIEALTIAIERAPDTPFIFVSGLLGEEHAVEMLKRGATDYVLKQRLQRLPAVVRRALRESAERQQRIAVERVLRETETHFRLLVDALKDYAVITLDQEGCIRTWNAASERILGYPAQDVVGRSASVFLSPEDRDGGVFEEELATARREGSASDDRWLWRKDGHSFFASGVTTAIRTEHLELIGYSKIIRDATDAHMAADALRLAKEQAETANRAKDHFLAVLSHELRTPLTPILAAVRLLEMKRQLPEDAHPTLDLIRRNVELEARLIDDLLDLTSIARGKLSLNFTNVALDTLMTSALDMSISDLRVKGLALETRFEAAASLVLGDAARLQQIVWNLMKNAVKFTPADGRIEVRTWNPDASTIAVAVEDSGIGISAEALPRIFSAFEQADDSITRAFGGLGLGLAIASTLAQKHGGTLTAQSEGRDKGARFTLTLPLAKAEPEYESSPHATTQTDDIVRSLNVLLVEDNEYTSSAMAEVLEVLGHKVSVATTVAEALAFAKNDPFDLLVSDIGLPDGSGLDIARAWQGLQPGRPSVAITGYGMDEDIRRCREAGFDDHLTKPVNFARLEALIYTLAKKPADE</sequence>
<dbReference type="InterPro" id="IPR036097">
    <property type="entry name" value="HisK_dim/P_sf"/>
</dbReference>
<dbReference type="NCBIfam" id="TIGR00229">
    <property type="entry name" value="sensory_box"/>
    <property type="match status" value="1"/>
</dbReference>
<evidence type="ECO:0000256" key="10">
    <source>
        <dbReference type="ARBA" id="ARBA00023012"/>
    </source>
</evidence>
<dbReference type="STRING" id="326474.AWB65_03956"/>
<dbReference type="GO" id="GO:0005524">
    <property type="term" value="F:ATP binding"/>
    <property type="evidence" value="ECO:0007669"/>
    <property type="project" value="UniProtKB-KW"/>
</dbReference>
<dbReference type="Gene3D" id="3.30.450.20">
    <property type="entry name" value="PAS domain"/>
    <property type="match status" value="1"/>
</dbReference>
<dbReference type="GO" id="GO:0005886">
    <property type="term" value="C:plasma membrane"/>
    <property type="evidence" value="ECO:0007669"/>
    <property type="project" value="UniProtKB-SubCell"/>
</dbReference>
<evidence type="ECO:0000256" key="11">
    <source>
        <dbReference type="ARBA" id="ARBA00023136"/>
    </source>
</evidence>
<dbReference type="Gene3D" id="1.10.287.130">
    <property type="match status" value="1"/>
</dbReference>
<dbReference type="SUPFAM" id="SSF55785">
    <property type="entry name" value="PYP-like sensor domain (PAS domain)"/>
    <property type="match status" value="1"/>
</dbReference>
<evidence type="ECO:0000256" key="1">
    <source>
        <dbReference type="ARBA" id="ARBA00000085"/>
    </source>
</evidence>
<dbReference type="PANTHER" id="PTHR43047:SF64">
    <property type="entry name" value="HISTIDINE KINASE CONTAINING CHEY-HOMOLOGOUS RECEIVER DOMAIN AND PAS DOMAIN-RELATED"/>
    <property type="match status" value="1"/>
</dbReference>
<dbReference type="SMART" id="SM00091">
    <property type="entry name" value="PAS"/>
    <property type="match status" value="1"/>
</dbReference>
<dbReference type="Pfam" id="PF00072">
    <property type="entry name" value="Response_reg"/>
    <property type="match status" value="2"/>
</dbReference>
<feature type="domain" description="PAS" evidence="15">
    <location>
        <begin position="139"/>
        <end position="197"/>
    </location>
</feature>
<dbReference type="OrthoDB" id="9810730at2"/>
<dbReference type="CDD" id="cd00156">
    <property type="entry name" value="REC"/>
    <property type="match status" value="1"/>
</dbReference>
<dbReference type="Pfam" id="PF00989">
    <property type="entry name" value="PAS"/>
    <property type="match status" value="1"/>
</dbReference>
<comment type="catalytic activity">
    <reaction evidence="1">
        <text>ATP + protein L-histidine = ADP + protein N-phospho-L-histidine.</text>
        <dbReference type="EC" id="2.7.13.3"/>
    </reaction>
</comment>
<dbReference type="InterPro" id="IPR035965">
    <property type="entry name" value="PAS-like_dom_sf"/>
</dbReference>
<dbReference type="CDD" id="cd16922">
    <property type="entry name" value="HATPase_EvgS-ArcB-TorS-like"/>
    <property type="match status" value="1"/>
</dbReference>
<dbReference type="PRINTS" id="PR00344">
    <property type="entry name" value="BCTRLSENSOR"/>
</dbReference>
<comment type="caution">
    <text evidence="16">The sequence shown here is derived from an EMBL/GenBank/DDBJ whole genome shotgun (WGS) entry which is preliminary data.</text>
</comment>
<evidence type="ECO:0000256" key="2">
    <source>
        <dbReference type="ARBA" id="ARBA00004236"/>
    </source>
</evidence>
<dbReference type="Gene3D" id="3.40.50.2300">
    <property type="match status" value="2"/>
</dbReference>
<evidence type="ECO:0000256" key="12">
    <source>
        <dbReference type="PROSITE-ProRule" id="PRU00169"/>
    </source>
</evidence>
<feature type="domain" description="Response regulatory" evidence="14">
    <location>
        <begin position="5"/>
        <end position="121"/>
    </location>
</feature>
<dbReference type="PROSITE" id="PS50109">
    <property type="entry name" value="HIS_KIN"/>
    <property type="match status" value="1"/>
</dbReference>
<dbReference type="InterPro" id="IPR003594">
    <property type="entry name" value="HATPase_dom"/>
</dbReference>
<evidence type="ECO:0000259" key="14">
    <source>
        <dbReference type="PROSITE" id="PS50110"/>
    </source>
</evidence>
<evidence type="ECO:0000256" key="6">
    <source>
        <dbReference type="ARBA" id="ARBA00022679"/>
    </source>
</evidence>
<name>A0A158HXU1_9BURK</name>
<evidence type="ECO:0000313" key="17">
    <source>
        <dbReference type="Proteomes" id="UP000054977"/>
    </source>
</evidence>
<dbReference type="FunFam" id="3.30.565.10:FF:000023">
    <property type="entry name" value="PAS domain-containing sensor histidine kinase"/>
    <property type="match status" value="1"/>
</dbReference>
<evidence type="ECO:0000256" key="8">
    <source>
        <dbReference type="ARBA" id="ARBA00022777"/>
    </source>
</evidence>
<gene>
    <name evidence="16" type="ORF">AWB65_03956</name>
</gene>
<dbReference type="InterPro" id="IPR001789">
    <property type="entry name" value="Sig_transdc_resp-reg_receiver"/>
</dbReference>
<feature type="modified residue" description="4-aspartylphosphate" evidence="12">
    <location>
        <position position="575"/>
    </location>
</feature>
<dbReference type="InterPro" id="IPR013767">
    <property type="entry name" value="PAS_fold"/>
</dbReference>
<dbReference type="InterPro" id="IPR003661">
    <property type="entry name" value="HisK_dim/P_dom"/>
</dbReference>
<dbReference type="GO" id="GO:0006355">
    <property type="term" value="P:regulation of DNA-templated transcription"/>
    <property type="evidence" value="ECO:0007669"/>
    <property type="project" value="InterPro"/>
</dbReference>
<dbReference type="AlphaFoldDB" id="A0A158HXU1"/>
<keyword evidence="7" id="KW-0547">Nucleotide-binding</keyword>
<evidence type="ECO:0000256" key="4">
    <source>
        <dbReference type="ARBA" id="ARBA00022475"/>
    </source>
</evidence>
<evidence type="ECO:0000259" key="13">
    <source>
        <dbReference type="PROSITE" id="PS50109"/>
    </source>
</evidence>
<reference evidence="16" key="1">
    <citation type="submission" date="2016-01" db="EMBL/GenBank/DDBJ databases">
        <authorList>
            <person name="Peeters C."/>
        </authorList>
    </citation>
    <scope>NUCLEOTIDE SEQUENCE [LARGE SCALE GENOMIC DNA]</scope>
    <source>
        <strain evidence="16">LMG 22934</strain>
    </source>
</reference>
<accession>A0A158HXU1</accession>
<dbReference type="RefSeq" id="WP_087668748.1">
    <property type="nucleotide sequence ID" value="NZ_FCNW02000022.1"/>
</dbReference>
<evidence type="ECO:0000256" key="3">
    <source>
        <dbReference type="ARBA" id="ARBA00012438"/>
    </source>
</evidence>
<dbReference type="InterPro" id="IPR000014">
    <property type="entry name" value="PAS"/>
</dbReference>
<dbReference type="SMART" id="SM00388">
    <property type="entry name" value="HisKA"/>
    <property type="match status" value="1"/>
</dbReference>
<comment type="subcellular location">
    <subcellularLocation>
        <location evidence="2">Cell membrane</location>
    </subcellularLocation>
</comment>
<keyword evidence="9" id="KW-0067">ATP-binding</keyword>
<dbReference type="InterPro" id="IPR004358">
    <property type="entry name" value="Sig_transdc_His_kin-like_C"/>
</dbReference>
<evidence type="ECO:0000313" key="16">
    <source>
        <dbReference type="EMBL" id="SAL49192.1"/>
    </source>
</evidence>
<dbReference type="InterPro" id="IPR036890">
    <property type="entry name" value="HATPase_C_sf"/>
</dbReference>
<evidence type="ECO:0000256" key="7">
    <source>
        <dbReference type="ARBA" id="ARBA00022741"/>
    </source>
</evidence>
<keyword evidence="5 12" id="KW-0597">Phosphoprotein</keyword>
<dbReference type="Proteomes" id="UP000054977">
    <property type="component" value="Unassembled WGS sequence"/>
</dbReference>
<keyword evidence="10" id="KW-0902">Two-component regulatory system</keyword>
<dbReference type="PROSITE" id="PS50112">
    <property type="entry name" value="PAS"/>
    <property type="match status" value="1"/>
</dbReference>
<dbReference type="InterPro" id="IPR005467">
    <property type="entry name" value="His_kinase_dom"/>
</dbReference>
<keyword evidence="4" id="KW-1003">Cell membrane</keyword>
<dbReference type="SUPFAM" id="SSF52172">
    <property type="entry name" value="CheY-like"/>
    <property type="match status" value="2"/>
</dbReference>
<feature type="modified residue" description="4-aspartylphosphate" evidence="12">
    <location>
        <position position="56"/>
    </location>
</feature>
<keyword evidence="11" id="KW-0472">Membrane</keyword>
<dbReference type="SUPFAM" id="SSF55874">
    <property type="entry name" value="ATPase domain of HSP90 chaperone/DNA topoisomerase II/histidine kinase"/>
    <property type="match status" value="1"/>
</dbReference>
<dbReference type="Gene3D" id="3.30.565.10">
    <property type="entry name" value="Histidine kinase-like ATPase, C-terminal domain"/>
    <property type="match status" value="1"/>
</dbReference>
<proteinExistence type="predicted"/>
<dbReference type="GO" id="GO:0000155">
    <property type="term" value="F:phosphorelay sensor kinase activity"/>
    <property type="evidence" value="ECO:0007669"/>
    <property type="project" value="InterPro"/>
</dbReference>
<dbReference type="EC" id="2.7.13.3" evidence="3"/>
<evidence type="ECO:0000256" key="5">
    <source>
        <dbReference type="ARBA" id="ARBA00022553"/>
    </source>
</evidence>
<keyword evidence="6" id="KW-0808">Transferase</keyword>
<protein>
    <recommendedName>
        <fullName evidence="3">histidine kinase</fullName>
        <ecNumber evidence="3">2.7.13.3</ecNumber>
    </recommendedName>
</protein>
<dbReference type="Pfam" id="PF02518">
    <property type="entry name" value="HATPase_c"/>
    <property type="match status" value="1"/>
</dbReference>
<feature type="domain" description="Response regulatory" evidence="14">
    <location>
        <begin position="526"/>
        <end position="640"/>
    </location>
</feature>
<feature type="domain" description="Histidine kinase" evidence="13">
    <location>
        <begin position="284"/>
        <end position="503"/>
    </location>
</feature>
<dbReference type="Pfam" id="PF00512">
    <property type="entry name" value="HisKA"/>
    <property type="match status" value="1"/>
</dbReference>
<keyword evidence="17" id="KW-1185">Reference proteome</keyword>
<dbReference type="PROSITE" id="PS50110">
    <property type="entry name" value="RESPONSE_REGULATORY"/>
    <property type="match status" value="2"/>
</dbReference>
<keyword evidence="8" id="KW-0418">Kinase</keyword>
<organism evidence="16 17">
    <name type="scientific">Caballeronia humi</name>
    <dbReference type="NCBI Taxonomy" id="326474"/>
    <lineage>
        <taxon>Bacteria</taxon>
        <taxon>Pseudomonadati</taxon>
        <taxon>Pseudomonadota</taxon>
        <taxon>Betaproteobacteria</taxon>
        <taxon>Burkholderiales</taxon>
        <taxon>Burkholderiaceae</taxon>
        <taxon>Caballeronia</taxon>
    </lineage>
</organism>
<dbReference type="SMART" id="SM00448">
    <property type="entry name" value="REC"/>
    <property type="match status" value="2"/>
</dbReference>